<comment type="catalytic activity">
    <reaction evidence="5">
        <text>2 (2E,6E)-farnesyl diphosphate + NADPH + H(+) = squalene + 2 diphosphate + NADP(+)</text>
        <dbReference type="Rhea" id="RHEA:32295"/>
        <dbReference type="ChEBI" id="CHEBI:15378"/>
        <dbReference type="ChEBI" id="CHEBI:15440"/>
        <dbReference type="ChEBI" id="CHEBI:33019"/>
        <dbReference type="ChEBI" id="CHEBI:57783"/>
        <dbReference type="ChEBI" id="CHEBI:58349"/>
        <dbReference type="ChEBI" id="CHEBI:175763"/>
        <dbReference type="EC" id="2.5.1.21"/>
    </reaction>
</comment>
<evidence type="ECO:0000256" key="2">
    <source>
        <dbReference type="ARBA" id="ARBA00006251"/>
    </source>
</evidence>
<gene>
    <name evidence="7" type="ORF">OBBRIDRAFT_229659</name>
</gene>
<evidence type="ECO:0000256" key="5">
    <source>
        <dbReference type="RuleBase" id="RU368088"/>
    </source>
</evidence>
<dbReference type="InterPro" id="IPR002060">
    <property type="entry name" value="Squ/phyt_synthse"/>
</dbReference>
<keyword evidence="5" id="KW-1133">Transmembrane helix</keyword>
<dbReference type="GO" id="GO:0051996">
    <property type="term" value="F:squalene synthase [NAD(P)H] activity"/>
    <property type="evidence" value="ECO:0007669"/>
    <property type="project" value="UniProtKB-UniRule"/>
</dbReference>
<dbReference type="PROSITE" id="PS01045">
    <property type="entry name" value="SQUALEN_PHYTOEN_SYN_2"/>
    <property type="match status" value="1"/>
</dbReference>
<sequence>MGVVSMLVLLLTHPLEFRTLVQYKLWHDAERDITAPEEIKNSGWDRKTMRRCWELLDLTSRSFSGVIKELEDDLARVVCLFYLVLRGLDTIEDDMTLPDGKKQPLLRAFHDYAVTPDWSFSENGPDEKDRQLLVEFGVVSHELNLLNEKYREIIIDITKKMETGMADYAHKAATTGEVYLETVDDYNLYCHYVAGLVGEGLTRLWSASSKEASWLGKQLELANSMGIMLQKTNIIRDYREDTDQRRHFWPREIWGRELYGKACGHPAFKEMKEMYLPGNEKQALWALSGMVVDVLGHAVDSLDYLRLLKNQSVFNFCAIPVTMAMATLSLCFMNYDMFQKHIKIRKAEAASLIMRSTNPRDVAYMFRDYARKIHAKAVPEDPSFMQISIACGKIEQWCEHYYPSFVQMTRSATGGAATQLFDPSDARTRIAQAAEKRDHELHLEKRARELNGGAPVDNRQRAEQMPTSELFMYLGAAFLIVFGSAMGAVWVLLKYYGDA</sequence>
<dbReference type="Gene3D" id="1.10.600.10">
    <property type="entry name" value="Farnesyl Diphosphate Synthase"/>
    <property type="match status" value="1"/>
</dbReference>
<keyword evidence="4 5" id="KW-0808">Transferase</keyword>
<organism evidence="7 8">
    <name type="scientific">Obba rivulosa</name>
    <dbReference type="NCBI Taxonomy" id="1052685"/>
    <lineage>
        <taxon>Eukaryota</taxon>
        <taxon>Fungi</taxon>
        <taxon>Dikarya</taxon>
        <taxon>Basidiomycota</taxon>
        <taxon>Agaricomycotina</taxon>
        <taxon>Agaricomycetes</taxon>
        <taxon>Polyporales</taxon>
        <taxon>Gelatoporiaceae</taxon>
        <taxon>Obba</taxon>
    </lineage>
</organism>
<comment type="function">
    <text evidence="5">Catalyzes the condensation of 2 farnesyl pyrophosphate (FPP) moieties to form squalene.</text>
</comment>
<evidence type="ECO:0000256" key="1">
    <source>
        <dbReference type="ARBA" id="ARBA00001946"/>
    </source>
</evidence>
<dbReference type="EMBL" id="KV722331">
    <property type="protein sequence ID" value="OCH96268.1"/>
    <property type="molecule type" value="Genomic_DNA"/>
</dbReference>
<dbReference type="SFLD" id="SFLDS00005">
    <property type="entry name" value="Isoprenoid_Synthase_Type_I"/>
    <property type="match status" value="1"/>
</dbReference>
<dbReference type="GO" id="GO:0045338">
    <property type="term" value="P:farnesyl diphosphate metabolic process"/>
    <property type="evidence" value="ECO:0007669"/>
    <property type="project" value="InterPro"/>
</dbReference>
<dbReference type="PANTHER" id="PTHR11626">
    <property type="entry name" value="FARNESYL-DIPHOSPHATE FARNESYLTRANSFERASE"/>
    <property type="match status" value="1"/>
</dbReference>
<dbReference type="SUPFAM" id="SSF48576">
    <property type="entry name" value="Terpenoid synthases"/>
    <property type="match status" value="1"/>
</dbReference>
<dbReference type="InterPro" id="IPR044844">
    <property type="entry name" value="Trans_IPPS_euk-type"/>
</dbReference>
<dbReference type="GO" id="GO:0055056">
    <property type="term" value="F:D-glucose transmembrane transporter activity"/>
    <property type="evidence" value="ECO:0007669"/>
    <property type="project" value="UniProtKB-UniRule"/>
</dbReference>
<dbReference type="PROSITE" id="PS01044">
    <property type="entry name" value="SQUALEN_PHYTOEN_SYN_1"/>
    <property type="match status" value="1"/>
</dbReference>
<dbReference type="NCBIfam" id="TIGR01559">
    <property type="entry name" value="squal_synth"/>
    <property type="match status" value="1"/>
</dbReference>
<protein>
    <recommendedName>
        <fullName evidence="3 5">Squalene synthase</fullName>
        <shortName evidence="5">SQS</shortName>
        <shortName evidence="5">SS</shortName>
        <ecNumber evidence="3 5">2.5.1.21</ecNumber>
    </recommendedName>
</protein>
<dbReference type="InterPro" id="IPR019845">
    <property type="entry name" value="Squalene/phytoene_synthase_CS"/>
</dbReference>
<name>A0A8E2DUV4_9APHY</name>
<proteinExistence type="inferred from homology"/>
<keyword evidence="5" id="KW-0812">Transmembrane</keyword>
<evidence type="ECO:0000313" key="7">
    <source>
        <dbReference type="EMBL" id="OCH96268.1"/>
    </source>
</evidence>
<dbReference type="UniPathway" id="UPA00767">
    <property type="reaction ID" value="UER00751"/>
</dbReference>
<dbReference type="CDD" id="cd00683">
    <property type="entry name" value="Trans_IPPS_HH"/>
    <property type="match status" value="1"/>
</dbReference>
<feature type="transmembrane region" description="Helical" evidence="5">
    <location>
        <begin position="470"/>
        <end position="493"/>
    </location>
</feature>
<evidence type="ECO:0000256" key="3">
    <source>
        <dbReference type="ARBA" id="ARBA00012373"/>
    </source>
</evidence>
<comment type="cofactor">
    <cofactor evidence="1 5">
        <name>Mg(2+)</name>
        <dbReference type="ChEBI" id="CHEBI:18420"/>
    </cofactor>
</comment>
<dbReference type="SFLD" id="SFLDG01018">
    <property type="entry name" value="Squalene/Phytoene_Synthase_Lik"/>
    <property type="match status" value="1"/>
</dbReference>
<dbReference type="InterPro" id="IPR033904">
    <property type="entry name" value="Trans_IPPS_HH"/>
</dbReference>
<keyword evidence="6" id="KW-0732">Signal</keyword>
<dbReference type="InterPro" id="IPR006449">
    <property type="entry name" value="Squal_synth-like"/>
</dbReference>
<dbReference type="PANTHER" id="PTHR11626:SF2">
    <property type="entry name" value="SQUALENE SYNTHASE"/>
    <property type="match status" value="1"/>
</dbReference>
<evidence type="ECO:0000256" key="6">
    <source>
        <dbReference type="SAM" id="SignalP"/>
    </source>
</evidence>
<dbReference type="Proteomes" id="UP000250043">
    <property type="component" value="Unassembled WGS sequence"/>
</dbReference>
<accession>A0A8E2DUV4</accession>
<comment type="similarity">
    <text evidence="2 5">Belongs to the phytoene/squalene synthase family.</text>
</comment>
<dbReference type="OrthoDB" id="431150at2759"/>
<dbReference type="InterPro" id="IPR008949">
    <property type="entry name" value="Isoprenoid_synthase_dom_sf"/>
</dbReference>
<comment type="catalytic activity">
    <reaction evidence="5">
        <text>2 (2E,6E)-farnesyl diphosphate + NADH + H(+) = squalene + 2 diphosphate + NAD(+)</text>
        <dbReference type="Rhea" id="RHEA:32299"/>
        <dbReference type="ChEBI" id="CHEBI:15378"/>
        <dbReference type="ChEBI" id="CHEBI:15440"/>
        <dbReference type="ChEBI" id="CHEBI:33019"/>
        <dbReference type="ChEBI" id="CHEBI:57540"/>
        <dbReference type="ChEBI" id="CHEBI:57945"/>
        <dbReference type="ChEBI" id="CHEBI:175763"/>
        <dbReference type="EC" id="2.5.1.21"/>
    </reaction>
</comment>
<dbReference type="GO" id="GO:0006696">
    <property type="term" value="P:ergosterol biosynthetic process"/>
    <property type="evidence" value="ECO:0007669"/>
    <property type="project" value="TreeGrafter"/>
</dbReference>
<feature type="transmembrane region" description="Helical" evidence="5">
    <location>
        <begin position="313"/>
        <end position="335"/>
    </location>
</feature>
<dbReference type="GO" id="GO:0005789">
    <property type="term" value="C:endoplasmic reticulum membrane"/>
    <property type="evidence" value="ECO:0007669"/>
    <property type="project" value="TreeGrafter"/>
</dbReference>
<feature type="chain" id="PRO_5034830382" description="Squalene synthase" evidence="6">
    <location>
        <begin position="18"/>
        <end position="499"/>
    </location>
</feature>
<keyword evidence="8" id="KW-1185">Reference proteome</keyword>
<comment type="pathway">
    <text evidence="5">Terpene metabolism; lanosterol biosynthesis; lanosterol from farnesyl diphosphate: step 1/3.</text>
</comment>
<dbReference type="EC" id="2.5.1.21" evidence="3 5"/>
<evidence type="ECO:0000256" key="4">
    <source>
        <dbReference type="ARBA" id="ARBA00022679"/>
    </source>
</evidence>
<keyword evidence="5" id="KW-0472">Membrane</keyword>
<dbReference type="Pfam" id="PF00494">
    <property type="entry name" value="SQS_PSY"/>
    <property type="match status" value="1"/>
</dbReference>
<feature type="signal peptide" evidence="6">
    <location>
        <begin position="1"/>
        <end position="17"/>
    </location>
</feature>
<reference evidence="7 8" key="1">
    <citation type="submission" date="2016-07" db="EMBL/GenBank/DDBJ databases">
        <title>Draft genome of the white-rot fungus Obba rivulosa 3A-2.</title>
        <authorList>
            <consortium name="DOE Joint Genome Institute"/>
            <person name="Miettinen O."/>
            <person name="Riley R."/>
            <person name="Acob R."/>
            <person name="Barry K."/>
            <person name="Cullen D."/>
            <person name="De Vries R."/>
            <person name="Hainaut M."/>
            <person name="Hatakka A."/>
            <person name="Henrissat B."/>
            <person name="Hilden K."/>
            <person name="Kuo R."/>
            <person name="Labutti K."/>
            <person name="Lipzen A."/>
            <person name="Makela M.R."/>
            <person name="Sandor L."/>
            <person name="Spatafora J.W."/>
            <person name="Grigoriev I.V."/>
            <person name="Hibbett D.S."/>
        </authorList>
    </citation>
    <scope>NUCLEOTIDE SEQUENCE [LARGE SCALE GENOMIC DNA]</scope>
    <source>
        <strain evidence="7 8">3A-2</strain>
    </source>
</reference>
<dbReference type="AlphaFoldDB" id="A0A8E2DUV4"/>
<dbReference type="FunFam" id="1.10.600.10:FF:000023">
    <property type="entry name" value="Squalene synthase"/>
    <property type="match status" value="1"/>
</dbReference>
<evidence type="ECO:0000313" key="8">
    <source>
        <dbReference type="Proteomes" id="UP000250043"/>
    </source>
</evidence>